<organism evidence="1 2">
    <name type="scientific">Necator americanus</name>
    <name type="common">Human hookworm</name>
    <dbReference type="NCBI Taxonomy" id="51031"/>
    <lineage>
        <taxon>Eukaryota</taxon>
        <taxon>Metazoa</taxon>
        <taxon>Ecdysozoa</taxon>
        <taxon>Nematoda</taxon>
        <taxon>Chromadorea</taxon>
        <taxon>Rhabditida</taxon>
        <taxon>Rhabditina</taxon>
        <taxon>Rhabditomorpha</taxon>
        <taxon>Strongyloidea</taxon>
        <taxon>Ancylostomatidae</taxon>
        <taxon>Bunostominae</taxon>
        <taxon>Necator</taxon>
    </lineage>
</organism>
<protein>
    <submittedName>
        <fullName evidence="1">Uncharacterized protein</fullName>
    </submittedName>
</protein>
<evidence type="ECO:0000313" key="1">
    <source>
        <dbReference type="EMBL" id="KAK6735285.1"/>
    </source>
</evidence>
<proteinExistence type="predicted"/>
<keyword evidence="2" id="KW-1185">Reference proteome</keyword>
<gene>
    <name evidence="1" type="primary">Necator_chrII.g6255</name>
    <name evidence="1" type="ORF">RB195_018462</name>
</gene>
<comment type="caution">
    <text evidence="1">The sequence shown here is derived from an EMBL/GenBank/DDBJ whole genome shotgun (WGS) entry which is preliminary data.</text>
</comment>
<evidence type="ECO:0000313" key="2">
    <source>
        <dbReference type="Proteomes" id="UP001303046"/>
    </source>
</evidence>
<accession>A0ABR1CCY8</accession>
<dbReference type="EMBL" id="JAVFWL010000002">
    <property type="protein sequence ID" value="KAK6735285.1"/>
    <property type="molecule type" value="Genomic_DNA"/>
</dbReference>
<reference evidence="1 2" key="1">
    <citation type="submission" date="2023-08" db="EMBL/GenBank/DDBJ databases">
        <title>A Necator americanus chromosomal reference genome.</title>
        <authorList>
            <person name="Ilik V."/>
            <person name="Petrzelkova K.J."/>
            <person name="Pardy F."/>
            <person name="Fuh T."/>
            <person name="Niatou-Singa F.S."/>
            <person name="Gouil Q."/>
            <person name="Baker L."/>
            <person name="Ritchie M.E."/>
            <person name="Jex A.R."/>
            <person name="Gazzola D."/>
            <person name="Li H."/>
            <person name="Toshio Fujiwara R."/>
            <person name="Zhan B."/>
            <person name="Aroian R.V."/>
            <person name="Pafco B."/>
            <person name="Schwarz E.M."/>
        </authorList>
    </citation>
    <scope>NUCLEOTIDE SEQUENCE [LARGE SCALE GENOMIC DNA]</scope>
    <source>
        <strain evidence="1 2">Aroian</strain>
        <tissue evidence="1">Whole animal</tissue>
    </source>
</reference>
<sequence>MCKSCLKIPLGDKSGSEKTGAIKTGNSVTTMTFFKRTQRKGLCELRDICAEGKIKISVSDKGGEFAVISSELDRAITKLHFTDDSLYLHRHMNLADNIAA</sequence>
<name>A0ABR1CCY8_NECAM</name>
<dbReference type="Proteomes" id="UP001303046">
    <property type="component" value="Unassembled WGS sequence"/>
</dbReference>